<keyword evidence="6" id="KW-0418">Kinase</keyword>
<evidence type="ECO:0000313" key="6">
    <source>
        <dbReference type="EMBL" id="MBW11883.1"/>
    </source>
</evidence>
<evidence type="ECO:0000256" key="2">
    <source>
        <dbReference type="ARBA" id="ARBA00023264"/>
    </source>
</evidence>
<proteinExistence type="inferred from homology"/>
<dbReference type="GO" id="GO:0005737">
    <property type="term" value="C:cytoplasm"/>
    <property type="evidence" value="ECO:0007669"/>
    <property type="project" value="TreeGrafter"/>
</dbReference>
<dbReference type="Pfam" id="PF01633">
    <property type="entry name" value="Choline_kinase"/>
    <property type="match status" value="1"/>
</dbReference>
<name>A0A2H8TCR4_9HEMI</name>
<evidence type="ECO:0000256" key="1">
    <source>
        <dbReference type="ARBA" id="ARBA00023209"/>
    </source>
</evidence>
<keyword evidence="2" id="KW-1208">Phospholipid metabolism</keyword>
<organism evidence="6">
    <name type="scientific">Melanaphis sacchari</name>
    <dbReference type="NCBI Taxonomy" id="742174"/>
    <lineage>
        <taxon>Eukaryota</taxon>
        <taxon>Metazoa</taxon>
        <taxon>Ecdysozoa</taxon>
        <taxon>Arthropoda</taxon>
        <taxon>Hexapoda</taxon>
        <taxon>Insecta</taxon>
        <taxon>Pterygota</taxon>
        <taxon>Neoptera</taxon>
        <taxon>Paraneoptera</taxon>
        <taxon>Hemiptera</taxon>
        <taxon>Sternorrhyncha</taxon>
        <taxon>Aphidomorpha</taxon>
        <taxon>Aphidoidea</taxon>
        <taxon>Aphididae</taxon>
        <taxon>Aphidini</taxon>
        <taxon>Melanaphis</taxon>
    </lineage>
</organism>
<keyword evidence="6" id="KW-0808">Transferase</keyword>
<dbReference type="PANTHER" id="PTHR22603">
    <property type="entry name" value="CHOLINE/ETHANOALAMINE KINASE"/>
    <property type="match status" value="1"/>
</dbReference>
<dbReference type="Gene3D" id="3.90.1200.10">
    <property type="match status" value="1"/>
</dbReference>
<reference evidence="6" key="1">
    <citation type="submission" date="2017-10" db="EMBL/GenBank/DDBJ databases">
        <title>Transcriptome Assembly of Sugarcane Aphid Adults.</title>
        <authorList>
            <person name="Scully E.D."/>
            <person name="Palmer N.A."/>
            <person name="Geib S.M."/>
            <person name="Sarath G."/>
            <person name="Sattler S.E."/>
        </authorList>
    </citation>
    <scope>NUCLEOTIDE SEQUENCE</scope>
    <source>
        <tissue evidence="6">Whole body</tissue>
    </source>
</reference>
<dbReference type="OrthoDB" id="10267235at2759"/>
<keyword evidence="1" id="KW-0443">Lipid metabolism</keyword>
<evidence type="ECO:0000256" key="4">
    <source>
        <dbReference type="ARBA" id="ARBA00038211"/>
    </source>
</evidence>
<evidence type="ECO:0000256" key="3">
    <source>
        <dbReference type="ARBA" id="ARBA00037883"/>
    </source>
</evidence>
<dbReference type="EC" id="2.7.1.82" evidence="5"/>
<sequence length="363" mass="41888">MMIASQSPEMSTIPHLPIFVEDNSIENGSRIILKLIRPDWNLEKIRFKLFTDGITNKLVGLFDDSRPEDNGVLVRVYGKNTEQIIDRKAEFENFKLLYRAGLAPDLYATFDNGMVYKYIKGETLTTSTVRDPSVYRLVAKTMARFHRLSTNCISAEDGTIKSQLWSKMEQFINLIPKRFSSPAKDLLFRKTFPQGIENLRADIGILKTLLDNIGSPVVFCHNDLLLSNILLQRDNAANGHPVSITFIDYEYGMVNNQAFDIANHFIEFAGVQEPDFSLYPDVDLQMDWLKSYLEEYTGESLDQNDQRVAVLKHQVDMFTMASHLLWLFWSLVQAELSVINFDYLKYAEMRLEQYKKAKNLHIK</sequence>
<dbReference type="AlphaFoldDB" id="A0A2H8TCR4"/>
<keyword evidence="1" id="KW-0594">Phospholipid biosynthesis</keyword>
<comment type="similarity">
    <text evidence="4">Belongs to the choline/ethanolamine kinase family.</text>
</comment>
<dbReference type="PANTHER" id="PTHR22603:SF66">
    <property type="entry name" value="ETHANOLAMINE KINASE"/>
    <property type="match status" value="1"/>
</dbReference>
<dbReference type="Gene3D" id="3.30.200.20">
    <property type="entry name" value="Phosphorylase Kinase, domain 1"/>
    <property type="match status" value="1"/>
</dbReference>
<dbReference type="EMBL" id="GFXV01000078">
    <property type="protein sequence ID" value="MBW11883.1"/>
    <property type="molecule type" value="Transcribed_RNA"/>
</dbReference>
<evidence type="ECO:0000256" key="5">
    <source>
        <dbReference type="ARBA" id="ARBA00038874"/>
    </source>
</evidence>
<comment type="pathway">
    <text evidence="3">Phospholipid metabolism; phosphatidylethanolamine biosynthesis; phosphatidylethanolamine from ethanolamine: step 1/3.</text>
</comment>
<dbReference type="SUPFAM" id="SSF56112">
    <property type="entry name" value="Protein kinase-like (PK-like)"/>
    <property type="match status" value="1"/>
</dbReference>
<accession>A0A2H8TCR4</accession>
<dbReference type="CDD" id="cd05157">
    <property type="entry name" value="ETNK_euk"/>
    <property type="match status" value="1"/>
</dbReference>
<protein>
    <recommendedName>
        <fullName evidence="5">ethanolamine kinase</fullName>
        <ecNumber evidence="5">2.7.1.82</ecNumber>
    </recommendedName>
</protein>
<dbReference type="InterPro" id="IPR011009">
    <property type="entry name" value="Kinase-like_dom_sf"/>
</dbReference>
<gene>
    <name evidence="6" type="primary">ETNK1_2</name>
</gene>
<keyword evidence="1" id="KW-0444">Lipid biosynthesis</keyword>
<dbReference type="GO" id="GO:0006646">
    <property type="term" value="P:phosphatidylethanolamine biosynthetic process"/>
    <property type="evidence" value="ECO:0007669"/>
    <property type="project" value="TreeGrafter"/>
</dbReference>
<dbReference type="GO" id="GO:0004305">
    <property type="term" value="F:ethanolamine kinase activity"/>
    <property type="evidence" value="ECO:0007669"/>
    <property type="project" value="UniProtKB-EC"/>
</dbReference>